<evidence type="ECO:0000313" key="1">
    <source>
        <dbReference type="EMBL" id="CAB4240892.1"/>
    </source>
</evidence>
<name>A0A6J5T9Q4_9CAUD</name>
<organism evidence="1">
    <name type="scientific">uncultured Caudovirales phage</name>
    <dbReference type="NCBI Taxonomy" id="2100421"/>
    <lineage>
        <taxon>Viruses</taxon>
        <taxon>Duplodnaviria</taxon>
        <taxon>Heunggongvirae</taxon>
        <taxon>Uroviricota</taxon>
        <taxon>Caudoviricetes</taxon>
        <taxon>Peduoviridae</taxon>
        <taxon>Maltschvirus</taxon>
        <taxon>Maltschvirus maltsch</taxon>
    </lineage>
</organism>
<reference evidence="1" key="1">
    <citation type="submission" date="2020-05" db="EMBL/GenBank/DDBJ databases">
        <authorList>
            <person name="Chiriac C."/>
            <person name="Salcher M."/>
            <person name="Ghai R."/>
            <person name="Kavagutti S V."/>
        </authorList>
    </citation>
    <scope>NUCLEOTIDE SEQUENCE</scope>
</reference>
<sequence length="49" mass="5727">MLKQRQAEIRLSLVENPVASHEIYLRIIGEYQGLQWTLDTLNTKLAENE</sequence>
<gene>
    <name evidence="1" type="ORF">UFOVP56_29</name>
</gene>
<dbReference type="EMBL" id="LR797819">
    <property type="protein sequence ID" value="CAB4240892.1"/>
    <property type="molecule type" value="Genomic_DNA"/>
</dbReference>
<accession>A0A6J5T9Q4</accession>
<proteinExistence type="predicted"/>
<protein>
    <submittedName>
        <fullName evidence="1">Uncharacterized protein</fullName>
    </submittedName>
</protein>